<protein>
    <submittedName>
        <fullName evidence="1">Tryptophan 7-halogenase</fullName>
    </submittedName>
</protein>
<dbReference type="SUPFAM" id="SSF51905">
    <property type="entry name" value="FAD/NAD(P)-binding domain"/>
    <property type="match status" value="1"/>
</dbReference>
<comment type="caution">
    <text evidence="1">The sequence shown here is derived from an EMBL/GenBank/DDBJ whole genome shotgun (WGS) entry which is preliminary data.</text>
</comment>
<keyword evidence="2" id="KW-1185">Reference proteome</keyword>
<dbReference type="PIRSF" id="PIRSF011396">
    <property type="entry name" value="Trp_halogenase"/>
    <property type="match status" value="1"/>
</dbReference>
<accession>A0ABN0WSW8</accession>
<name>A0ABN0WSW8_9ALTE</name>
<dbReference type="InterPro" id="IPR033856">
    <property type="entry name" value="Trp_halogen"/>
</dbReference>
<evidence type="ECO:0000313" key="1">
    <source>
        <dbReference type="EMBL" id="GAA0345914.1"/>
    </source>
</evidence>
<dbReference type="Pfam" id="PF04820">
    <property type="entry name" value="Trp_halogenase"/>
    <property type="match status" value="1"/>
</dbReference>
<sequence length="475" mass="53596">MTAASFAKHFPHLSICVVESSEIGSIGVGEATIPTIRHFNRALGLTDEQVMKYTGATCKLGIQFNGWYDEQSSFIHPFGTYGEPLNGIAFHHYWLKNRSLGEPHSLESYSVAVQLAKHGKFALPPTNPNSSLAVFDWALHLDASLYAKLLKDVAIKAGVKIIDAKIESVRLSEESGDIAELVLCDGNKVEGDFFIDCTGFSSLLLGKALKVEYRDWSKWLLCDRAIAVQSQTNVTPNPYTEANAKNAGWQWRIPLQHRQGNGQVYSSHHVSDEEALSTLLSDINGEPTSEPKNIKFRPGCRTHFWVKNCVAMGLAAGFFEPIESTNIALIETAIERLKLFFPHKGISSSLVDEFNARTVKEYESVRDFVLLHYVLNNKKEPFWRDYRHIELPDSLMHRMSLYQTNGILVRQRHEIFQPNSWLAIYDGFNCYPNTYDPCIDKIDNQYLCQGLAQMREGIAKAVSATPLHQHFLNRL</sequence>
<dbReference type="Gene3D" id="3.50.50.60">
    <property type="entry name" value="FAD/NAD(P)-binding domain"/>
    <property type="match status" value="1"/>
</dbReference>
<gene>
    <name evidence="1" type="ORF">GCM10009092_08000</name>
</gene>
<reference evidence="1 2" key="1">
    <citation type="journal article" date="2019" name="Int. J. Syst. Evol. Microbiol.">
        <title>The Global Catalogue of Microorganisms (GCM) 10K type strain sequencing project: providing services to taxonomists for standard genome sequencing and annotation.</title>
        <authorList>
            <consortium name="The Broad Institute Genomics Platform"/>
            <consortium name="The Broad Institute Genome Sequencing Center for Infectious Disease"/>
            <person name="Wu L."/>
            <person name="Ma J."/>
        </authorList>
    </citation>
    <scope>NUCLEOTIDE SEQUENCE [LARGE SCALE GENOMIC DNA]</scope>
    <source>
        <strain evidence="1 2">JCM 13378</strain>
    </source>
</reference>
<dbReference type="PANTHER" id="PTHR43747">
    <property type="entry name" value="FAD-BINDING PROTEIN"/>
    <property type="match status" value="1"/>
</dbReference>
<dbReference type="InterPro" id="IPR050816">
    <property type="entry name" value="Flavin-dep_Halogenase_NPB"/>
</dbReference>
<dbReference type="EMBL" id="BAAAEI010000006">
    <property type="protein sequence ID" value="GAA0345914.1"/>
    <property type="molecule type" value="Genomic_DNA"/>
</dbReference>
<dbReference type="PANTHER" id="PTHR43747:SF4">
    <property type="entry name" value="FLAVIN-DEPENDENT TRYPTOPHAN HALOGENASE"/>
    <property type="match status" value="1"/>
</dbReference>
<dbReference type="InterPro" id="IPR006905">
    <property type="entry name" value="Flavin_halogenase"/>
</dbReference>
<dbReference type="InterPro" id="IPR036188">
    <property type="entry name" value="FAD/NAD-bd_sf"/>
</dbReference>
<proteinExistence type="predicted"/>
<organism evidence="1 2">
    <name type="scientific">Bowmanella denitrificans</name>
    <dbReference type="NCBI Taxonomy" id="366582"/>
    <lineage>
        <taxon>Bacteria</taxon>
        <taxon>Pseudomonadati</taxon>
        <taxon>Pseudomonadota</taxon>
        <taxon>Gammaproteobacteria</taxon>
        <taxon>Alteromonadales</taxon>
        <taxon>Alteromonadaceae</taxon>
        <taxon>Bowmanella</taxon>
    </lineage>
</organism>
<dbReference type="Proteomes" id="UP001501757">
    <property type="component" value="Unassembled WGS sequence"/>
</dbReference>
<evidence type="ECO:0000313" key="2">
    <source>
        <dbReference type="Proteomes" id="UP001501757"/>
    </source>
</evidence>